<reference evidence="1 2" key="1">
    <citation type="journal article" date="2016" name="Genome Announc.">
        <title>Draft Genome Sequence of the Thermotolerant Cyanobacterium Desertifilum sp. IPPAS B-1220.</title>
        <authorList>
            <person name="Mironov K.S."/>
            <person name="Sinetova M.A."/>
            <person name="Bolatkhan K."/>
            <person name="Zayadan B.K."/>
            <person name="Ustinova V.V."/>
            <person name="Kupriyanova E.V."/>
            <person name="Skrypnik A.N."/>
            <person name="Gogoleva N.E."/>
            <person name="Gogolev Y.V."/>
            <person name="Los D.A."/>
        </authorList>
    </citation>
    <scope>NUCLEOTIDE SEQUENCE [LARGE SCALE GENOMIC DNA]</scope>
    <source>
        <strain evidence="1 2">IPPAS B-1220</strain>
    </source>
</reference>
<sequence length="73" mass="8094">MLTINSALYSPHLPTSPSPHPLPHSELDTRYFALLSPTLFPTQHSALSTQHLEKHSALREALPLRRSSGLLLT</sequence>
<name>A0ACD5GZY8_9CYAN</name>
<accession>A0ACD5GZY8</accession>
<evidence type="ECO:0000313" key="1">
    <source>
        <dbReference type="EMBL" id="XPM66195.1"/>
    </source>
</evidence>
<dbReference type="EMBL" id="CP182909">
    <property type="protein sequence ID" value="XPM66195.1"/>
    <property type="molecule type" value="Genomic_DNA"/>
</dbReference>
<dbReference type="Proteomes" id="UP000095472">
    <property type="component" value="Chromosome"/>
</dbReference>
<evidence type="ECO:0000313" key="2">
    <source>
        <dbReference type="Proteomes" id="UP000095472"/>
    </source>
</evidence>
<protein>
    <submittedName>
        <fullName evidence="1">Uncharacterized protein</fullName>
    </submittedName>
</protein>
<proteinExistence type="predicted"/>
<gene>
    <name evidence="1" type="ORF">BH720_012780</name>
</gene>
<keyword evidence="2" id="KW-1185">Reference proteome</keyword>
<organism evidence="1 2">
    <name type="scientific">Desertifilum tharense IPPAS B-1220</name>
    <dbReference type="NCBI Taxonomy" id="1781255"/>
    <lineage>
        <taxon>Bacteria</taxon>
        <taxon>Bacillati</taxon>
        <taxon>Cyanobacteriota</taxon>
        <taxon>Cyanophyceae</taxon>
        <taxon>Desertifilales</taxon>
        <taxon>Desertifilaceae</taxon>
        <taxon>Desertifilum</taxon>
    </lineage>
</organism>